<dbReference type="KEGG" id="chk:D4L85_28020"/>
<keyword evidence="1" id="KW-0812">Transmembrane</keyword>
<dbReference type="Proteomes" id="UP000266183">
    <property type="component" value="Chromosome"/>
</dbReference>
<dbReference type="EMBL" id="CP032382">
    <property type="protein sequence ID" value="AYB34191.1"/>
    <property type="molecule type" value="Genomic_DNA"/>
</dbReference>
<sequence>MRNKIIFGIIIIATLLLYVRIEMLVAQYTSLSTTIRDNIDIGRELINKVPKDENPELVMRLEDLARGGEISISVAGGYLGEFYYFFITLCACVLILIVMTVLFFRFRKPTEVRKS</sequence>
<keyword evidence="1" id="KW-1133">Transmembrane helix</keyword>
<organism evidence="2 3">
    <name type="scientific">Chryseolinea soli</name>
    <dbReference type="NCBI Taxonomy" id="2321403"/>
    <lineage>
        <taxon>Bacteria</taxon>
        <taxon>Pseudomonadati</taxon>
        <taxon>Bacteroidota</taxon>
        <taxon>Cytophagia</taxon>
        <taxon>Cytophagales</taxon>
        <taxon>Fulvivirgaceae</taxon>
        <taxon>Chryseolinea</taxon>
    </lineage>
</organism>
<evidence type="ECO:0000313" key="3">
    <source>
        <dbReference type="Proteomes" id="UP000266183"/>
    </source>
</evidence>
<reference evidence="3" key="1">
    <citation type="submission" date="2018-09" db="EMBL/GenBank/DDBJ databases">
        <title>Chryseolinea sp. KIS68-18 isolated from soil.</title>
        <authorList>
            <person name="Weon H.-Y."/>
            <person name="Kwon S.-W."/>
            <person name="Lee S.A."/>
        </authorList>
    </citation>
    <scope>NUCLEOTIDE SEQUENCE [LARGE SCALE GENOMIC DNA]</scope>
    <source>
        <strain evidence="3">KIS68-18</strain>
    </source>
</reference>
<evidence type="ECO:0000313" key="2">
    <source>
        <dbReference type="EMBL" id="AYB34191.1"/>
    </source>
</evidence>
<feature type="transmembrane region" description="Helical" evidence="1">
    <location>
        <begin position="82"/>
        <end position="104"/>
    </location>
</feature>
<name>A0A385SV59_9BACT</name>
<accession>A0A385SV59</accession>
<dbReference type="RefSeq" id="WP_119757411.1">
    <property type="nucleotide sequence ID" value="NZ_CP032382.1"/>
</dbReference>
<keyword evidence="1" id="KW-0472">Membrane</keyword>
<dbReference type="AlphaFoldDB" id="A0A385SV59"/>
<proteinExistence type="predicted"/>
<feature type="transmembrane region" description="Helical" evidence="1">
    <location>
        <begin position="5"/>
        <end position="21"/>
    </location>
</feature>
<protein>
    <submittedName>
        <fullName evidence="2">Uncharacterized protein</fullName>
    </submittedName>
</protein>
<evidence type="ECO:0000256" key="1">
    <source>
        <dbReference type="SAM" id="Phobius"/>
    </source>
</evidence>
<gene>
    <name evidence="2" type="ORF">D4L85_28020</name>
</gene>
<keyword evidence="3" id="KW-1185">Reference proteome</keyword>